<dbReference type="Proteomes" id="UP000288587">
    <property type="component" value="Unassembled WGS sequence"/>
</dbReference>
<dbReference type="OrthoDB" id="8911262at2"/>
<dbReference type="EMBL" id="SACM01000001">
    <property type="protein sequence ID" value="RVT87652.1"/>
    <property type="molecule type" value="Genomic_DNA"/>
</dbReference>
<dbReference type="RefSeq" id="WP_127680034.1">
    <property type="nucleotide sequence ID" value="NZ_SACM01000001.1"/>
</dbReference>
<dbReference type="Pfam" id="PF06945">
    <property type="entry name" value="DUF1289"/>
    <property type="match status" value="1"/>
</dbReference>
<keyword evidence="2" id="KW-1185">Reference proteome</keyword>
<dbReference type="InterPro" id="IPR010710">
    <property type="entry name" value="DUF1289"/>
</dbReference>
<organism evidence="1 2">
    <name type="scientific">Inhella crocodyli</name>
    <dbReference type="NCBI Taxonomy" id="2499851"/>
    <lineage>
        <taxon>Bacteria</taxon>
        <taxon>Pseudomonadati</taxon>
        <taxon>Pseudomonadota</taxon>
        <taxon>Betaproteobacteria</taxon>
        <taxon>Burkholderiales</taxon>
        <taxon>Sphaerotilaceae</taxon>
        <taxon>Inhella</taxon>
    </lineage>
</organism>
<dbReference type="AlphaFoldDB" id="A0A3S2VHZ3"/>
<reference evidence="1 2" key="1">
    <citation type="submission" date="2019-01" db="EMBL/GenBank/DDBJ databases">
        <authorList>
            <person name="Chen W.-M."/>
        </authorList>
    </citation>
    <scope>NUCLEOTIDE SEQUENCE [LARGE SCALE GENOMIC DNA]</scope>
    <source>
        <strain evidence="1 2">CCP-18</strain>
    </source>
</reference>
<gene>
    <name evidence="1" type="ORF">EOD73_01075</name>
</gene>
<accession>A0A3S2VHZ3</accession>
<protein>
    <submittedName>
        <fullName evidence="1">DUF1289 domain-containing protein</fullName>
    </submittedName>
</protein>
<evidence type="ECO:0000313" key="1">
    <source>
        <dbReference type="EMBL" id="RVT87652.1"/>
    </source>
</evidence>
<evidence type="ECO:0000313" key="2">
    <source>
        <dbReference type="Proteomes" id="UP000288587"/>
    </source>
</evidence>
<comment type="caution">
    <text evidence="1">The sequence shown here is derived from an EMBL/GenBank/DDBJ whole genome shotgun (WGS) entry which is preliminary data.</text>
</comment>
<dbReference type="PANTHER" id="PTHR35175:SF2">
    <property type="entry name" value="DUF1289 DOMAIN-CONTAINING PROTEIN"/>
    <property type="match status" value="1"/>
</dbReference>
<sequence>MPRVESPCINVCRIEARSGLCEGCARTLDEIAAWAQASDAERQRVIDQLPLRRRQAGWPATGLLLGPPGGTV</sequence>
<proteinExistence type="predicted"/>
<dbReference type="PANTHER" id="PTHR35175">
    <property type="entry name" value="DUF1289 DOMAIN-CONTAINING PROTEIN"/>
    <property type="match status" value="1"/>
</dbReference>
<name>A0A3S2VHZ3_9BURK</name>